<dbReference type="GO" id="GO:0003677">
    <property type="term" value="F:DNA binding"/>
    <property type="evidence" value="ECO:0007669"/>
    <property type="project" value="UniProtKB-UniRule"/>
</dbReference>
<sequence>MRVLIGQIRKKLDDNAVNPEYILTDSHIGYRFRET</sequence>
<dbReference type="AlphaFoldDB" id="A0A7G8BR84"/>
<evidence type="ECO:0000259" key="3">
    <source>
        <dbReference type="PROSITE" id="PS51755"/>
    </source>
</evidence>
<dbReference type="GO" id="GO:0006355">
    <property type="term" value="P:regulation of DNA-templated transcription"/>
    <property type="evidence" value="ECO:0007669"/>
    <property type="project" value="InterPro"/>
</dbReference>
<gene>
    <name evidence="4" type="ORF">H7849_18065</name>
</gene>
<feature type="DNA-binding region" description="OmpR/PhoB-type" evidence="2">
    <location>
        <begin position="1"/>
        <end position="34"/>
    </location>
</feature>
<organism evidence="4 5">
    <name type="scientific">Alloacidobacterium dinghuense</name>
    <dbReference type="NCBI Taxonomy" id="2763107"/>
    <lineage>
        <taxon>Bacteria</taxon>
        <taxon>Pseudomonadati</taxon>
        <taxon>Acidobacteriota</taxon>
        <taxon>Terriglobia</taxon>
        <taxon>Terriglobales</taxon>
        <taxon>Acidobacteriaceae</taxon>
        <taxon>Alloacidobacterium</taxon>
    </lineage>
</organism>
<dbReference type="Proteomes" id="UP000515312">
    <property type="component" value="Chromosome"/>
</dbReference>
<proteinExistence type="predicted"/>
<dbReference type="KEGG" id="adin:H7849_18065"/>
<evidence type="ECO:0000313" key="5">
    <source>
        <dbReference type="Proteomes" id="UP000515312"/>
    </source>
</evidence>
<dbReference type="InterPro" id="IPR016032">
    <property type="entry name" value="Sig_transdc_resp-reg_C-effctor"/>
</dbReference>
<name>A0A7G8BR84_9BACT</name>
<evidence type="ECO:0000256" key="2">
    <source>
        <dbReference type="PROSITE-ProRule" id="PRU01091"/>
    </source>
</evidence>
<reference evidence="4 5" key="1">
    <citation type="submission" date="2020-08" db="EMBL/GenBank/DDBJ databases">
        <title>Edaphobacter telluris sp. nov. and Acidobacterium dinghuensis sp. nov., two acidobacteria isolated from forest soil.</title>
        <authorList>
            <person name="Fu J."/>
            <person name="Qiu L."/>
        </authorList>
    </citation>
    <scope>NUCLEOTIDE SEQUENCE [LARGE SCALE GENOMIC DNA]</scope>
    <source>
        <strain evidence="4">4Y35</strain>
    </source>
</reference>
<dbReference type="Pfam" id="PF00486">
    <property type="entry name" value="Trans_reg_C"/>
    <property type="match status" value="1"/>
</dbReference>
<protein>
    <submittedName>
        <fullName evidence="4">Winged helix-turn-helix domain-containing protein</fullName>
    </submittedName>
</protein>
<keyword evidence="1 2" id="KW-0238">DNA-binding</keyword>
<evidence type="ECO:0000256" key="1">
    <source>
        <dbReference type="ARBA" id="ARBA00023125"/>
    </source>
</evidence>
<dbReference type="SUPFAM" id="SSF46894">
    <property type="entry name" value="C-terminal effector domain of the bipartite response regulators"/>
    <property type="match status" value="1"/>
</dbReference>
<dbReference type="Gene3D" id="1.10.10.10">
    <property type="entry name" value="Winged helix-like DNA-binding domain superfamily/Winged helix DNA-binding domain"/>
    <property type="match status" value="1"/>
</dbReference>
<keyword evidence="5" id="KW-1185">Reference proteome</keyword>
<accession>A0A7G8BR84</accession>
<dbReference type="GO" id="GO:0000160">
    <property type="term" value="P:phosphorelay signal transduction system"/>
    <property type="evidence" value="ECO:0007669"/>
    <property type="project" value="InterPro"/>
</dbReference>
<feature type="domain" description="OmpR/PhoB-type" evidence="3">
    <location>
        <begin position="1"/>
        <end position="34"/>
    </location>
</feature>
<evidence type="ECO:0000313" key="4">
    <source>
        <dbReference type="EMBL" id="QNI35054.1"/>
    </source>
</evidence>
<dbReference type="PROSITE" id="PS51755">
    <property type="entry name" value="OMPR_PHOB"/>
    <property type="match status" value="1"/>
</dbReference>
<dbReference type="InterPro" id="IPR036388">
    <property type="entry name" value="WH-like_DNA-bd_sf"/>
</dbReference>
<dbReference type="EMBL" id="CP060394">
    <property type="protein sequence ID" value="QNI35054.1"/>
    <property type="molecule type" value="Genomic_DNA"/>
</dbReference>
<dbReference type="InterPro" id="IPR001867">
    <property type="entry name" value="OmpR/PhoB-type_DNA-bd"/>
</dbReference>